<keyword evidence="3" id="KW-1185">Reference proteome</keyword>
<dbReference type="AlphaFoldDB" id="A0A254Q140"/>
<evidence type="ECO:0000313" key="3">
    <source>
        <dbReference type="Proteomes" id="UP000198104"/>
    </source>
</evidence>
<accession>A0A254Q140</accession>
<gene>
    <name evidence="2" type="ORF">CBI30_03430</name>
</gene>
<comment type="caution">
    <text evidence="2">The sequence shown here is derived from an EMBL/GenBank/DDBJ whole genome shotgun (WGS) entry which is preliminary data.</text>
</comment>
<sequence>MAYLFKRNQERMMYTPPQFRAIHVFSIALGFVLPDLAIGQIFSPYTPAQIQEFNNQPIAPMETPAGPVYLEAVPSRPKTQLPLDARYIKNPDGEEEAEAQGAESAAPFEPIPATITF</sequence>
<dbReference type="Proteomes" id="UP000198104">
    <property type="component" value="Unassembled WGS sequence"/>
</dbReference>
<feature type="region of interest" description="Disordered" evidence="1">
    <location>
        <begin position="89"/>
        <end position="117"/>
    </location>
</feature>
<organism evidence="2 3">
    <name type="scientific">Polynucleobacter aenigmaticus</name>
    <dbReference type="NCBI Taxonomy" id="1743164"/>
    <lineage>
        <taxon>Bacteria</taxon>
        <taxon>Pseudomonadati</taxon>
        <taxon>Pseudomonadota</taxon>
        <taxon>Betaproteobacteria</taxon>
        <taxon>Burkholderiales</taxon>
        <taxon>Burkholderiaceae</taxon>
        <taxon>Polynucleobacter</taxon>
    </lineage>
</organism>
<evidence type="ECO:0000313" key="2">
    <source>
        <dbReference type="EMBL" id="OWS72254.1"/>
    </source>
</evidence>
<evidence type="ECO:0000256" key="1">
    <source>
        <dbReference type="SAM" id="MobiDB-lite"/>
    </source>
</evidence>
<reference evidence="2 3" key="1">
    <citation type="submission" date="2017-05" db="EMBL/GenBank/DDBJ databases">
        <title>Polynucleobacter sp. MWH-K35W1 isolated from the permanently anoxic monimolimnion of a meromictic lake.</title>
        <authorList>
            <person name="Hahn M.W."/>
        </authorList>
    </citation>
    <scope>NUCLEOTIDE SEQUENCE [LARGE SCALE GENOMIC DNA]</scope>
    <source>
        <strain evidence="2 3">MWH-K35W1</strain>
    </source>
</reference>
<name>A0A254Q140_9BURK</name>
<proteinExistence type="predicted"/>
<dbReference type="EMBL" id="NGUO01000004">
    <property type="protein sequence ID" value="OWS72254.1"/>
    <property type="molecule type" value="Genomic_DNA"/>
</dbReference>
<protein>
    <submittedName>
        <fullName evidence="2">Uncharacterized protein</fullName>
    </submittedName>
</protein>